<dbReference type="Gene3D" id="4.10.830.40">
    <property type="match status" value="1"/>
</dbReference>
<dbReference type="SUPFAM" id="SSF118310">
    <property type="entry name" value="AN1-like Zinc finger"/>
    <property type="match status" value="1"/>
</dbReference>
<dbReference type="AlphaFoldDB" id="A0ABD2FX82"/>
<gene>
    <name evidence="1" type="ORF">OYC64_004320</name>
</gene>
<dbReference type="InterPro" id="IPR035896">
    <property type="entry name" value="AN1-like_Znf"/>
</dbReference>
<proteinExistence type="predicted"/>
<accession>A0ABD2FX82</accession>
<evidence type="ECO:0000313" key="2">
    <source>
        <dbReference type="Proteomes" id="UP001619887"/>
    </source>
</evidence>
<reference evidence="1 2" key="2">
    <citation type="journal article" date="2024" name="G3 (Bethesda)">
        <title>The genome of the cryopelagic Antarctic bald notothen, Trematomus borchgrevinki.</title>
        <authorList>
            <person name="Rayamajhi N."/>
            <person name="Rivera-Colon A.G."/>
            <person name="Minhas B.F."/>
            <person name="Cheng C.C."/>
            <person name="Catchen J.M."/>
        </authorList>
    </citation>
    <scope>NUCLEOTIDE SEQUENCE [LARGE SCALE GENOMIC DNA]</scope>
    <source>
        <strain evidence="1">AGRC-2024</strain>
    </source>
</reference>
<sequence>MSDNLPKDLQVILCDMCTEEDRKPARKTCMKCEISMCVQHLQIPPDHSCVTANPSSDRTHGFMWHY</sequence>
<dbReference type="EMBL" id="JBIYXZ010002085">
    <property type="protein sequence ID" value="KAL3046283.1"/>
    <property type="molecule type" value="Genomic_DNA"/>
</dbReference>
<comment type="caution">
    <text evidence="1">The sequence shown here is derived from an EMBL/GenBank/DDBJ whole genome shotgun (WGS) entry which is preliminary data.</text>
</comment>
<organism evidence="1 2">
    <name type="scientific">Pagothenia borchgrevinki</name>
    <name type="common">Bald rockcod</name>
    <name type="synonym">Trematomus borchgrevinki</name>
    <dbReference type="NCBI Taxonomy" id="8213"/>
    <lineage>
        <taxon>Eukaryota</taxon>
        <taxon>Metazoa</taxon>
        <taxon>Chordata</taxon>
        <taxon>Craniata</taxon>
        <taxon>Vertebrata</taxon>
        <taxon>Euteleostomi</taxon>
        <taxon>Actinopterygii</taxon>
        <taxon>Neopterygii</taxon>
        <taxon>Teleostei</taxon>
        <taxon>Neoteleostei</taxon>
        <taxon>Acanthomorphata</taxon>
        <taxon>Eupercaria</taxon>
        <taxon>Perciformes</taxon>
        <taxon>Notothenioidei</taxon>
        <taxon>Nototheniidae</taxon>
        <taxon>Pagothenia</taxon>
    </lineage>
</organism>
<dbReference type="Proteomes" id="UP001619887">
    <property type="component" value="Unassembled WGS sequence"/>
</dbReference>
<evidence type="ECO:0000313" key="1">
    <source>
        <dbReference type="EMBL" id="KAL3046283.1"/>
    </source>
</evidence>
<name>A0ABD2FX82_PAGBO</name>
<protein>
    <submittedName>
        <fullName evidence="1">Uncharacterized protein</fullName>
    </submittedName>
</protein>
<reference evidence="1 2" key="1">
    <citation type="journal article" date="2022" name="G3 (Bethesda)">
        <title>Evaluating Illumina-, Nanopore-, and PacBio-based genome assembly strategies with the bald notothen, Trematomus borchgrevinki.</title>
        <authorList>
            <person name="Rayamajhi N."/>
            <person name="Cheng C.C."/>
            <person name="Catchen J.M."/>
        </authorList>
    </citation>
    <scope>NUCLEOTIDE SEQUENCE [LARGE SCALE GENOMIC DNA]</scope>
    <source>
        <strain evidence="1">AGRC-2024</strain>
    </source>
</reference>
<keyword evidence="2" id="KW-1185">Reference proteome</keyword>